<dbReference type="InterPro" id="IPR003607">
    <property type="entry name" value="HD/PDEase_dom"/>
</dbReference>
<name>A0A5D0WKI8_9FIRM</name>
<dbReference type="Pfam" id="PF01966">
    <property type="entry name" value="HD"/>
    <property type="match status" value="1"/>
</dbReference>
<gene>
    <name evidence="2" type="ORF">FXB42_14305</name>
</gene>
<organism evidence="2 3">
    <name type="scientific">Acetobacterium wieringae</name>
    <dbReference type="NCBI Taxonomy" id="52694"/>
    <lineage>
        <taxon>Bacteria</taxon>
        <taxon>Bacillati</taxon>
        <taxon>Bacillota</taxon>
        <taxon>Clostridia</taxon>
        <taxon>Eubacteriales</taxon>
        <taxon>Eubacteriaceae</taxon>
        <taxon>Acetobacterium</taxon>
    </lineage>
</organism>
<evidence type="ECO:0000313" key="3">
    <source>
        <dbReference type="Proteomes" id="UP000322619"/>
    </source>
</evidence>
<feature type="domain" description="HD-GYP" evidence="1">
    <location>
        <begin position="25"/>
        <end position="213"/>
    </location>
</feature>
<dbReference type="PANTHER" id="PTHR45228">
    <property type="entry name" value="CYCLIC DI-GMP PHOSPHODIESTERASE TM_0186-RELATED"/>
    <property type="match status" value="1"/>
</dbReference>
<dbReference type="EMBL" id="VSLA01000027">
    <property type="protein sequence ID" value="TYC84148.1"/>
    <property type="molecule type" value="Genomic_DNA"/>
</dbReference>
<proteinExistence type="predicted"/>
<protein>
    <submittedName>
        <fullName evidence="2">HD domain-containing protein</fullName>
    </submittedName>
</protein>
<accession>A0A5D0WKI8</accession>
<dbReference type="InterPro" id="IPR052020">
    <property type="entry name" value="Cyclic_di-GMP/3'3'-cGAMP_PDE"/>
</dbReference>
<dbReference type="Pfam" id="PF13487">
    <property type="entry name" value="HD_5"/>
    <property type="match status" value="1"/>
</dbReference>
<evidence type="ECO:0000313" key="2">
    <source>
        <dbReference type="EMBL" id="TYC84148.1"/>
    </source>
</evidence>
<comment type="caution">
    <text evidence="2">The sequence shown here is derived from an EMBL/GenBank/DDBJ whole genome shotgun (WGS) entry which is preliminary data.</text>
</comment>
<evidence type="ECO:0000259" key="1">
    <source>
        <dbReference type="PROSITE" id="PS51832"/>
    </source>
</evidence>
<reference evidence="2 3" key="1">
    <citation type="submission" date="2019-08" db="EMBL/GenBank/DDBJ databases">
        <title>Isolation and enrichment of carboxydotrophic bacteria from anaerobic sludge for the production of bio-based chemicals from syngas.</title>
        <authorList>
            <person name="Antares A.L."/>
            <person name="Moreira J."/>
            <person name="Diender M."/>
            <person name="Parshina S.N."/>
            <person name="Stams A.J.M."/>
            <person name="Alves M."/>
            <person name="Alves J.I."/>
            <person name="Sousa D.Z."/>
        </authorList>
    </citation>
    <scope>NUCLEOTIDE SEQUENCE [LARGE SCALE GENOMIC DNA]</scope>
    <source>
        <strain evidence="2 3">JM</strain>
    </source>
</reference>
<dbReference type="SUPFAM" id="SSF109604">
    <property type="entry name" value="HD-domain/PDEase-like"/>
    <property type="match status" value="2"/>
</dbReference>
<dbReference type="Proteomes" id="UP000322619">
    <property type="component" value="Unassembled WGS sequence"/>
</dbReference>
<dbReference type="InterPro" id="IPR006674">
    <property type="entry name" value="HD_domain"/>
</dbReference>
<sequence>MLTKVWYHNKIIMCNSCLMWKGKEKMVSLLELTLQLSRASDMVSPELNHHQRLVAYITNNLGEELNFDEKKLNEVCVAAVLHDIGGLSMQERINVLKFEAINPHQHARIGWLLLKDYREFKNIARIIKFHHVDWNDGEGLRFLGETVMSESHLIHLADRIATLISRDDKMINQKDRIFEKIVSASGRKFNPEFIKAFERLKEKEFFWYDLESISNGRRYYKKIKFQDQRLDIDELIGITKLFARVIDFRSNFTAVHSEGVSAVAKRLAQHLKCDELTCKKIQAAGYIHDIGKLTVSTEILEKPAGLTQAEFAVMKEHTYHTYVLLFQIAGFEEINEFASMHHERLDGTGYPFKKTASELSLGAKIMAVADIFTAVSENRPYRKGMEKEKVIEILKQMVTDHKIDPHIVEILISNYQDVNKARIRAQKKARIRYNDFAKLLTS</sequence>
<feature type="domain" description="HD-GYP" evidence="1">
    <location>
        <begin position="231"/>
        <end position="427"/>
    </location>
</feature>
<dbReference type="PANTHER" id="PTHR45228:SF5">
    <property type="entry name" value="CYCLIC DI-GMP PHOSPHODIESTERASE VC_1348-RELATED"/>
    <property type="match status" value="1"/>
</dbReference>
<dbReference type="Gene3D" id="1.10.3210.10">
    <property type="entry name" value="Hypothetical protein af1432"/>
    <property type="match status" value="2"/>
</dbReference>
<dbReference type="SMART" id="SM00471">
    <property type="entry name" value="HDc"/>
    <property type="match status" value="2"/>
</dbReference>
<dbReference type="AlphaFoldDB" id="A0A5D0WKI8"/>
<dbReference type="PROSITE" id="PS51832">
    <property type="entry name" value="HD_GYP"/>
    <property type="match status" value="2"/>
</dbReference>
<dbReference type="InterPro" id="IPR037522">
    <property type="entry name" value="HD_GYP_dom"/>
</dbReference>
<dbReference type="CDD" id="cd00077">
    <property type="entry name" value="HDc"/>
    <property type="match status" value="2"/>
</dbReference>